<comment type="caution">
    <text evidence="1">The sequence shown here is derived from an EMBL/GenBank/DDBJ whole genome shotgun (WGS) entry which is preliminary data.</text>
</comment>
<protein>
    <submittedName>
        <fullName evidence="1">Uncharacterized protein</fullName>
    </submittedName>
</protein>
<dbReference type="Proteomes" id="UP001465153">
    <property type="component" value="Unassembled WGS sequence"/>
</dbReference>
<sequence>MSDLRLLLNEYGICNNVNLYSVRRMIMDGLFFDQNVNGYFLNFSDSNRLAPSKH</sequence>
<evidence type="ECO:0000313" key="1">
    <source>
        <dbReference type="EMBL" id="GAA6169533.1"/>
    </source>
</evidence>
<name>A0ABQ0ACZ9_9GAMM</name>
<reference evidence="1 2" key="1">
    <citation type="submission" date="2024-04" db="EMBL/GenBank/DDBJ databases">
        <title>Draft genome sequence of Sessilibacter corallicola NBRC 116591.</title>
        <authorList>
            <person name="Miyakawa T."/>
            <person name="Kusuya Y."/>
            <person name="Miura T."/>
        </authorList>
    </citation>
    <scope>NUCLEOTIDE SEQUENCE [LARGE SCALE GENOMIC DNA]</scope>
    <source>
        <strain evidence="1 2">KU-00831-HH</strain>
    </source>
</reference>
<organism evidence="1 2">
    <name type="scientific">Sessilibacter corallicola</name>
    <dbReference type="NCBI Taxonomy" id="2904075"/>
    <lineage>
        <taxon>Bacteria</taxon>
        <taxon>Pseudomonadati</taxon>
        <taxon>Pseudomonadota</taxon>
        <taxon>Gammaproteobacteria</taxon>
        <taxon>Cellvibrionales</taxon>
        <taxon>Cellvibrionaceae</taxon>
        <taxon>Sessilibacter</taxon>
    </lineage>
</organism>
<dbReference type="EMBL" id="BAABWN010000012">
    <property type="protein sequence ID" value="GAA6169533.1"/>
    <property type="molecule type" value="Genomic_DNA"/>
</dbReference>
<proteinExistence type="predicted"/>
<evidence type="ECO:0000313" key="2">
    <source>
        <dbReference type="Proteomes" id="UP001465153"/>
    </source>
</evidence>
<keyword evidence="2" id="KW-1185">Reference proteome</keyword>
<gene>
    <name evidence="1" type="ORF">NBRC116591_33440</name>
</gene>
<accession>A0ABQ0ACZ9</accession>